<proteinExistence type="inferred from homology"/>
<evidence type="ECO:0000256" key="4">
    <source>
        <dbReference type="ARBA" id="ARBA00011365"/>
    </source>
</evidence>
<dbReference type="EC" id="5.3.3.4" evidence="5 8"/>
<comment type="pathway">
    <text evidence="2 9">Aromatic compound metabolism; beta-ketoadipate pathway; 5-oxo-4,5-dihydro-2-furylacetate from catechol: step 3/3.</text>
</comment>
<dbReference type="InterPro" id="IPR026029">
    <property type="entry name" value="MLI_dom"/>
</dbReference>
<dbReference type="InterPro" id="IPR011008">
    <property type="entry name" value="Dimeric_a/b-barrel"/>
</dbReference>
<keyword evidence="6 9" id="KW-0058">Aromatic hydrocarbons catabolism</keyword>
<organism evidence="11 12">
    <name type="scientific">Antrihabitans stalactiti</name>
    <dbReference type="NCBI Taxonomy" id="2584121"/>
    <lineage>
        <taxon>Bacteria</taxon>
        <taxon>Bacillati</taxon>
        <taxon>Actinomycetota</taxon>
        <taxon>Actinomycetes</taxon>
        <taxon>Mycobacteriales</taxon>
        <taxon>Nocardiaceae</taxon>
        <taxon>Antrihabitans</taxon>
    </lineage>
</organism>
<evidence type="ECO:0000256" key="7">
    <source>
        <dbReference type="ARBA" id="ARBA00023235"/>
    </source>
</evidence>
<dbReference type="InterPro" id="IPR003464">
    <property type="entry name" value="Muconolactone_d_Isoase"/>
</dbReference>
<keyword evidence="12" id="KW-1185">Reference proteome</keyword>
<evidence type="ECO:0000256" key="3">
    <source>
        <dbReference type="ARBA" id="ARBA00010882"/>
    </source>
</evidence>
<evidence type="ECO:0000256" key="1">
    <source>
        <dbReference type="ARBA" id="ARBA00001739"/>
    </source>
</evidence>
<dbReference type="Proteomes" id="UP000535543">
    <property type="component" value="Unassembled WGS sequence"/>
</dbReference>
<dbReference type="AlphaFoldDB" id="A0A848KNL1"/>
<evidence type="ECO:0000256" key="5">
    <source>
        <dbReference type="ARBA" id="ARBA00012070"/>
    </source>
</evidence>
<evidence type="ECO:0000259" key="10">
    <source>
        <dbReference type="Pfam" id="PF02426"/>
    </source>
</evidence>
<accession>A0A848KNL1</accession>
<sequence length="94" mass="10834">MAMFHVRMDVSIPLDLDPAVRVDTLAREKAYSQDLQRQGKWVHIWRVVGKYSNISIFDVESPDELHEILWNLPLFAYMTVEVTPLTTHPSAIPS</sequence>
<protein>
    <recommendedName>
        <fullName evidence="5 8">Muconolactone Delta-isomerase</fullName>
        <shortName evidence="9">MIase</shortName>
        <ecNumber evidence="5 8">5.3.3.4</ecNumber>
    </recommendedName>
</protein>
<evidence type="ECO:0000256" key="2">
    <source>
        <dbReference type="ARBA" id="ARBA00005193"/>
    </source>
</evidence>
<reference evidence="11 12" key="2">
    <citation type="submission" date="2020-06" db="EMBL/GenBank/DDBJ databases">
        <title>Antribacter stalactiti gen. nov., sp. nov., a new member of the family Nacardiaceae isolated from a cave.</title>
        <authorList>
            <person name="Kim I.S."/>
        </authorList>
    </citation>
    <scope>NUCLEOTIDE SEQUENCE [LARGE SCALE GENOMIC DNA]</scope>
    <source>
        <strain evidence="11 12">YC2-7</strain>
    </source>
</reference>
<evidence type="ECO:0000256" key="6">
    <source>
        <dbReference type="ARBA" id="ARBA00022797"/>
    </source>
</evidence>
<evidence type="ECO:0000256" key="9">
    <source>
        <dbReference type="PIRNR" id="PIRNR001486"/>
    </source>
</evidence>
<gene>
    <name evidence="11" type="primary">catC</name>
    <name evidence="11" type="ORF">FGL95_31425</name>
</gene>
<dbReference type="PIRSF" id="PIRSF001486">
    <property type="entry name" value="CatC"/>
    <property type="match status" value="1"/>
</dbReference>
<dbReference type="RefSeq" id="WP_169594896.1">
    <property type="nucleotide sequence ID" value="NZ_VCQU01000019.1"/>
</dbReference>
<reference evidence="11 12" key="1">
    <citation type="submission" date="2019-05" db="EMBL/GenBank/DDBJ databases">
        <authorList>
            <person name="Lee S.D."/>
        </authorList>
    </citation>
    <scope>NUCLEOTIDE SEQUENCE [LARGE SCALE GENOMIC DNA]</scope>
    <source>
        <strain evidence="11 12">YC2-7</strain>
    </source>
</reference>
<evidence type="ECO:0000313" key="11">
    <source>
        <dbReference type="EMBL" id="NMN99538.1"/>
    </source>
</evidence>
<dbReference type="Gene3D" id="3.30.70.1060">
    <property type="entry name" value="Dimeric alpha+beta barrel"/>
    <property type="match status" value="1"/>
</dbReference>
<dbReference type="UniPathway" id="UPA00157">
    <property type="reaction ID" value="UER00260"/>
</dbReference>
<keyword evidence="7 9" id="KW-0413">Isomerase</keyword>
<comment type="catalytic activity">
    <reaction evidence="1 9">
        <text>(S)-muconolactone = (4,5-dihydro-5-oxofuran-2-yl)-acetate</text>
        <dbReference type="Rhea" id="RHEA:12348"/>
        <dbReference type="ChEBI" id="CHEBI:58425"/>
        <dbReference type="ChEBI" id="CHEBI:58736"/>
        <dbReference type="EC" id="5.3.3.4"/>
    </reaction>
</comment>
<comment type="caution">
    <text evidence="11">The sequence shown here is derived from an EMBL/GenBank/DDBJ whole genome shotgun (WGS) entry which is preliminary data.</text>
</comment>
<name>A0A848KNL1_9NOCA</name>
<dbReference type="EMBL" id="VCQU01000019">
    <property type="protein sequence ID" value="NMN99538.1"/>
    <property type="molecule type" value="Genomic_DNA"/>
</dbReference>
<evidence type="ECO:0000256" key="8">
    <source>
        <dbReference type="NCBIfam" id="TIGR03221"/>
    </source>
</evidence>
<feature type="domain" description="Muconolactone isomerase" evidence="10">
    <location>
        <begin position="3"/>
        <end position="90"/>
    </location>
</feature>
<dbReference type="GO" id="GO:0016159">
    <property type="term" value="F:muconolactone delta-isomerase activity"/>
    <property type="evidence" value="ECO:0007669"/>
    <property type="project" value="UniProtKB-UniRule"/>
</dbReference>
<dbReference type="GO" id="GO:0042952">
    <property type="term" value="P:beta-ketoadipate pathway"/>
    <property type="evidence" value="ECO:0007669"/>
    <property type="project" value="UniProtKB-UniRule"/>
</dbReference>
<dbReference type="NCBIfam" id="TIGR03221">
    <property type="entry name" value="muco_delta"/>
    <property type="match status" value="1"/>
</dbReference>
<dbReference type="SUPFAM" id="SSF54909">
    <property type="entry name" value="Dimeric alpha+beta barrel"/>
    <property type="match status" value="1"/>
</dbReference>
<evidence type="ECO:0000313" key="12">
    <source>
        <dbReference type="Proteomes" id="UP000535543"/>
    </source>
</evidence>
<dbReference type="Pfam" id="PF02426">
    <property type="entry name" value="MIase"/>
    <property type="match status" value="1"/>
</dbReference>
<comment type="subunit">
    <text evidence="4">Homodecamer.</text>
</comment>
<comment type="similarity">
    <text evidence="3 9">Belongs to the muconolactone Delta-isomerase family.</text>
</comment>